<comment type="catalytic activity">
    <reaction evidence="9">
        <text>N(4)-(alpha-D-Man-(1-&gt;2)-alpha-D-Man-(1-&gt;2)-alpha-D-Man-(1-&gt;3)-[alpha-D-Man-(1-&gt;2)-alpha-D-Man-(1-&gt;3)-[alpha-D-Man-(1-&gt;2)-alpha-D-Man-(1-&gt;6)]-alpha-D-Man-(1-&gt;6)]-beta-D-Man-(1-&gt;4)-beta-D-GlcNAc-(1-&gt;4)-beta-D-GlcNAc)-L-asparaginyl-[protein] (N-glucan mannose isomer 9A1,2,3B1,2,3) + 4 H2O = N(4)-(alpha-D-Man-(1-&gt;3)-[alpha-D-Man-(1-&gt;3)-[alpha-D-Man-(1-&gt;6)]-alpha-D-Man-(1-&gt;6)]-beta-D-Man-(1-&gt;4)-beta-D-GlcNAc-(1-&gt;4)-beta-D-GlcNAc)-L-asparaginyl-[protein] (N-glucan mannose isomer 5A1,2) + 4 beta-D-mannose</text>
        <dbReference type="Rhea" id="RHEA:56008"/>
        <dbReference type="Rhea" id="RHEA-COMP:14356"/>
        <dbReference type="Rhea" id="RHEA-COMP:14367"/>
        <dbReference type="ChEBI" id="CHEBI:15377"/>
        <dbReference type="ChEBI" id="CHEBI:28563"/>
        <dbReference type="ChEBI" id="CHEBI:59087"/>
        <dbReference type="ChEBI" id="CHEBI:139493"/>
        <dbReference type="EC" id="3.2.1.113"/>
    </reaction>
</comment>
<evidence type="ECO:0000256" key="2">
    <source>
        <dbReference type="ARBA" id="ARBA00004922"/>
    </source>
</evidence>
<feature type="active site" evidence="10">
    <location>
        <position position="311"/>
    </location>
</feature>
<evidence type="ECO:0000256" key="14">
    <source>
        <dbReference type="SAM" id="MobiDB-lite"/>
    </source>
</evidence>
<dbReference type="GO" id="GO:0005509">
    <property type="term" value="F:calcium ion binding"/>
    <property type="evidence" value="ECO:0007669"/>
    <property type="project" value="InterPro"/>
</dbReference>
<evidence type="ECO:0000313" key="15">
    <source>
        <dbReference type="EMBL" id="KAF5313072.1"/>
    </source>
</evidence>
<dbReference type="PANTHER" id="PTHR11742">
    <property type="entry name" value="MANNOSYL-OLIGOSACCHARIDE ALPHA-1,2-MANNOSIDASE-RELATED"/>
    <property type="match status" value="1"/>
</dbReference>
<keyword evidence="13" id="KW-0326">Glycosidase</keyword>
<dbReference type="InterPro" id="IPR012341">
    <property type="entry name" value="6hp_glycosidase-like_sf"/>
</dbReference>
<evidence type="ECO:0000256" key="5">
    <source>
        <dbReference type="ARBA" id="ARBA00022801"/>
    </source>
</evidence>
<dbReference type="InterPro" id="IPR050749">
    <property type="entry name" value="Glycosyl_Hydrolase_47"/>
</dbReference>
<comment type="cofactor">
    <cofactor evidence="1 11">
        <name>Ca(2+)</name>
        <dbReference type="ChEBI" id="CHEBI:29108"/>
    </cofactor>
</comment>
<comment type="caution">
    <text evidence="15">The sequence shown here is derived from an EMBL/GenBank/DDBJ whole genome shotgun (WGS) entry which is preliminary data.</text>
</comment>
<dbReference type="PRINTS" id="PR00747">
    <property type="entry name" value="GLYHDRLASE47"/>
</dbReference>
<dbReference type="GO" id="GO:0004571">
    <property type="term" value="F:mannosyl-oligosaccharide 1,2-alpha-mannosidase activity"/>
    <property type="evidence" value="ECO:0007669"/>
    <property type="project" value="UniProtKB-EC"/>
</dbReference>
<evidence type="ECO:0000313" key="16">
    <source>
        <dbReference type="Proteomes" id="UP000567179"/>
    </source>
</evidence>
<evidence type="ECO:0000256" key="11">
    <source>
        <dbReference type="PIRSR" id="PIRSR601382-2"/>
    </source>
</evidence>
<evidence type="ECO:0000256" key="10">
    <source>
        <dbReference type="PIRSR" id="PIRSR601382-1"/>
    </source>
</evidence>
<dbReference type="EC" id="3.2.1.-" evidence="13"/>
<dbReference type="GO" id="GO:0036503">
    <property type="term" value="P:ERAD pathway"/>
    <property type="evidence" value="ECO:0007669"/>
    <property type="project" value="UniProtKB-ARBA"/>
</dbReference>
<keyword evidence="4 11" id="KW-0479">Metal-binding</keyword>
<keyword evidence="7 12" id="KW-1015">Disulfide bond</keyword>
<evidence type="ECO:0000256" key="7">
    <source>
        <dbReference type="ARBA" id="ARBA00023157"/>
    </source>
</evidence>
<evidence type="ECO:0000256" key="12">
    <source>
        <dbReference type="PIRSR" id="PIRSR601382-3"/>
    </source>
</evidence>
<keyword evidence="6 11" id="KW-0106">Calcium</keyword>
<accession>A0A8H5AZQ6</accession>
<feature type="disulfide bond" evidence="12">
    <location>
        <begin position="384"/>
        <end position="432"/>
    </location>
</feature>
<feature type="binding site" evidence="11">
    <location>
        <position position="575"/>
    </location>
    <ligand>
        <name>Ca(2+)</name>
        <dbReference type="ChEBI" id="CHEBI:29108"/>
    </ligand>
</feature>
<evidence type="ECO:0000256" key="4">
    <source>
        <dbReference type="ARBA" id="ARBA00022723"/>
    </source>
</evidence>
<sequence length="587" mass="66493">MTDAHTQKKAKKDSSSKKTGKVPKKSNHAGHGSSPSFPSTLLWVPVAVAAAAYCYLRPHVVTGLVNEWIGFSEHYDSAPVAQAPISILSPDYAKRDAVVAAFRHSWQAYERDAMGDDEYHPIAQRGSNLTKVGGIGYMVIDVLDTMQIMKLDNEYQRARKWVEQKLTFERDAKFSTFETTIRVLGGLLSAHHLSGGDPLYLEKAIDIAERMMPVFNTDSGLPLPSVNLAQRKGYHTTDFPGWASIAEFATLQLEFKYLSHLTGDDRYWDAVEQVMKTVKQARLPHGLASIFMNIDEGRYETTTIRLGSRADSFYEYLLKQYLQTNHSEDVYREMYEDAMDSVHDTLIQHTRSNKMTYTSEILPENGPNGELEWRLTPKQDHLVCFLGGNLMLGATRARAAAGQKVSIPPQPEELSEKGKRDWETGVELIRTCMHTHDTATGLAPEIVYFRVASDGMDGYHNAPEDWYIKGAAAGEMPPYDARYMLRPETVESLFIAYRLTGDQRYRDHGWKIFQSIQKHCYVESGGYASVLNVDQNPARQEDKMETFFLSETLKYLYLLFSSSDVLPLSEHVFNTEAHPFPIINRRK</sequence>
<proteinExistence type="inferred from homology"/>
<feature type="active site" description="Proton donor" evidence="10">
    <location>
        <position position="445"/>
    </location>
</feature>
<comment type="similarity">
    <text evidence="3 13">Belongs to the glycosyl hydrolase 47 family.</text>
</comment>
<dbReference type="GO" id="GO:0005783">
    <property type="term" value="C:endoplasmic reticulum"/>
    <property type="evidence" value="ECO:0007669"/>
    <property type="project" value="TreeGrafter"/>
</dbReference>
<protein>
    <recommendedName>
        <fullName evidence="13">alpha-1,2-Mannosidase</fullName>
        <ecNumber evidence="13">3.2.1.-</ecNumber>
    </recommendedName>
</protein>
<dbReference type="InterPro" id="IPR036026">
    <property type="entry name" value="Seven-hairpin_glycosidases"/>
</dbReference>
<feature type="compositionally biased region" description="Basic residues" evidence="14">
    <location>
        <begin position="18"/>
        <end position="28"/>
    </location>
</feature>
<dbReference type="Gene3D" id="1.50.10.10">
    <property type="match status" value="1"/>
</dbReference>
<reference evidence="15 16" key="1">
    <citation type="journal article" date="2020" name="ISME J.">
        <title>Uncovering the hidden diversity of litter-decomposition mechanisms in mushroom-forming fungi.</title>
        <authorList>
            <person name="Floudas D."/>
            <person name="Bentzer J."/>
            <person name="Ahren D."/>
            <person name="Johansson T."/>
            <person name="Persson P."/>
            <person name="Tunlid A."/>
        </authorList>
    </citation>
    <scope>NUCLEOTIDE SEQUENCE [LARGE SCALE GENOMIC DNA]</scope>
    <source>
        <strain evidence="15 16">CBS 101986</strain>
    </source>
</reference>
<organism evidence="15 16">
    <name type="scientific">Psilocybe cf. subviscida</name>
    <dbReference type="NCBI Taxonomy" id="2480587"/>
    <lineage>
        <taxon>Eukaryota</taxon>
        <taxon>Fungi</taxon>
        <taxon>Dikarya</taxon>
        <taxon>Basidiomycota</taxon>
        <taxon>Agaricomycotina</taxon>
        <taxon>Agaricomycetes</taxon>
        <taxon>Agaricomycetidae</taxon>
        <taxon>Agaricales</taxon>
        <taxon>Agaricineae</taxon>
        <taxon>Strophariaceae</taxon>
        <taxon>Psilocybe</taxon>
    </lineage>
</organism>
<dbReference type="AlphaFoldDB" id="A0A8H5AZQ6"/>
<comment type="catalytic activity">
    <reaction evidence="8">
        <text>N(4)-(alpha-D-Man-(1-&gt;2)-alpha-D-Man-(1-&gt;2)-alpha-D-Man-(1-&gt;3)-[alpha-D-Man-(1-&gt;3)-[alpha-D-Man-(1-&gt;2)-alpha-D-Man-(1-&gt;6)]-alpha-D-Man-(1-&gt;6)]-beta-D-Man-(1-&gt;4)-beta-D-GlcNAc-(1-&gt;4)-beta-D-GlcNAc)-L-asparaginyl-[protein] (N-glucan mannose isomer 8A1,2,3B1,3) + 3 H2O = N(4)-(alpha-D-Man-(1-&gt;3)-[alpha-D-Man-(1-&gt;3)-[alpha-D-Man-(1-&gt;6)]-alpha-D-Man-(1-&gt;6)]-beta-D-Man-(1-&gt;4)-beta-D-GlcNAc-(1-&gt;4)-beta-D-GlcNAc)-L-asparaginyl-[protein] (N-glucan mannose isomer 5A1,2) + 3 beta-D-mannose</text>
        <dbReference type="Rhea" id="RHEA:56028"/>
        <dbReference type="Rhea" id="RHEA-COMP:14358"/>
        <dbReference type="Rhea" id="RHEA-COMP:14367"/>
        <dbReference type="ChEBI" id="CHEBI:15377"/>
        <dbReference type="ChEBI" id="CHEBI:28563"/>
        <dbReference type="ChEBI" id="CHEBI:59087"/>
        <dbReference type="ChEBI" id="CHEBI:60628"/>
        <dbReference type="EC" id="3.2.1.113"/>
    </reaction>
</comment>
<gene>
    <name evidence="15" type="ORF">D9619_002531</name>
</gene>
<name>A0A8H5AZQ6_9AGAR</name>
<dbReference type="EMBL" id="JAACJJ010000056">
    <property type="protein sequence ID" value="KAF5313072.1"/>
    <property type="molecule type" value="Genomic_DNA"/>
</dbReference>
<evidence type="ECO:0000256" key="9">
    <source>
        <dbReference type="ARBA" id="ARBA00048605"/>
    </source>
</evidence>
<keyword evidence="5 13" id="KW-0378">Hydrolase</keyword>
<dbReference type="GO" id="GO:0005975">
    <property type="term" value="P:carbohydrate metabolic process"/>
    <property type="evidence" value="ECO:0007669"/>
    <property type="project" value="InterPro"/>
</dbReference>
<evidence type="ECO:0000256" key="8">
    <source>
        <dbReference type="ARBA" id="ARBA00047669"/>
    </source>
</evidence>
<dbReference type="SUPFAM" id="SSF48225">
    <property type="entry name" value="Seven-hairpin glycosidases"/>
    <property type="match status" value="1"/>
</dbReference>
<dbReference type="PANTHER" id="PTHR11742:SF55">
    <property type="entry name" value="ENDOPLASMIC RETICULUM MANNOSYL-OLIGOSACCHARIDE 1,2-ALPHA-MANNOSIDASE"/>
    <property type="match status" value="1"/>
</dbReference>
<keyword evidence="16" id="KW-1185">Reference proteome</keyword>
<feature type="active site" evidence="10">
    <location>
        <position position="488"/>
    </location>
</feature>
<dbReference type="InterPro" id="IPR001382">
    <property type="entry name" value="Glyco_hydro_47"/>
</dbReference>
<comment type="pathway">
    <text evidence="2">Protein modification; protein glycosylation.</text>
</comment>
<evidence type="ECO:0000256" key="13">
    <source>
        <dbReference type="RuleBase" id="RU361193"/>
    </source>
</evidence>
<feature type="active site" description="Proton donor" evidence="10">
    <location>
        <position position="178"/>
    </location>
</feature>
<dbReference type="GO" id="GO:0016020">
    <property type="term" value="C:membrane"/>
    <property type="evidence" value="ECO:0007669"/>
    <property type="project" value="InterPro"/>
</dbReference>
<feature type="region of interest" description="Disordered" evidence="14">
    <location>
        <begin position="1"/>
        <end position="35"/>
    </location>
</feature>
<dbReference type="OrthoDB" id="8118055at2759"/>
<evidence type="ECO:0000256" key="1">
    <source>
        <dbReference type="ARBA" id="ARBA00001913"/>
    </source>
</evidence>
<evidence type="ECO:0000256" key="3">
    <source>
        <dbReference type="ARBA" id="ARBA00007658"/>
    </source>
</evidence>
<evidence type="ECO:0000256" key="6">
    <source>
        <dbReference type="ARBA" id="ARBA00022837"/>
    </source>
</evidence>
<dbReference type="Pfam" id="PF01532">
    <property type="entry name" value="Glyco_hydro_47"/>
    <property type="match status" value="1"/>
</dbReference>
<dbReference type="Proteomes" id="UP000567179">
    <property type="component" value="Unassembled WGS sequence"/>
</dbReference>